<dbReference type="GO" id="GO:0005886">
    <property type="term" value="C:plasma membrane"/>
    <property type="evidence" value="ECO:0007669"/>
    <property type="project" value="UniProtKB-SubCell"/>
</dbReference>
<evidence type="ECO:0000259" key="9">
    <source>
        <dbReference type="PROSITE" id="PS50893"/>
    </source>
</evidence>
<dbReference type="PROSITE" id="PS00211">
    <property type="entry name" value="ABC_TRANSPORTER_1"/>
    <property type="match status" value="1"/>
</dbReference>
<keyword evidence="4" id="KW-0547">Nucleotide-binding</keyword>
<dbReference type="InterPro" id="IPR027417">
    <property type="entry name" value="P-loop_NTPase"/>
</dbReference>
<dbReference type="RefSeq" id="WP_120668675.1">
    <property type="nucleotide sequence ID" value="NZ_AZRV01000023.1"/>
</dbReference>
<comment type="caution">
    <text evidence="11">The sequence shown here is derived from an EMBL/GenBank/DDBJ whole genome shotgun (WGS) entry which is preliminary data.</text>
</comment>
<dbReference type="CDD" id="cd18544">
    <property type="entry name" value="ABC_6TM_TmrA_like"/>
    <property type="match status" value="1"/>
</dbReference>
<evidence type="ECO:0000256" key="3">
    <source>
        <dbReference type="ARBA" id="ARBA00022692"/>
    </source>
</evidence>
<dbReference type="InterPro" id="IPR011527">
    <property type="entry name" value="ABC1_TM_dom"/>
</dbReference>
<organism evidence="11 12">
    <name type="scientific">Caldibacillus debilis GB1</name>
    <dbReference type="NCBI Taxonomy" id="1339248"/>
    <lineage>
        <taxon>Bacteria</taxon>
        <taxon>Bacillati</taxon>
        <taxon>Bacillota</taxon>
        <taxon>Bacilli</taxon>
        <taxon>Bacillales</taxon>
        <taxon>Bacillaceae</taxon>
        <taxon>Caldibacillus</taxon>
    </lineage>
</organism>
<keyword evidence="6 8" id="KW-1133">Transmembrane helix</keyword>
<gene>
    <name evidence="11" type="ORF">Cdeb_01026</name>
</gene>
<dbReference type="GO" id="GO:0015421">
    <property type="term" value="F:ABC-type oligopeptide transporter activity"/>
    <property type="evidence" value="ECO:0007669"/>
    <property type="project" value="TreeGrafter"/>
</dbReference>
<evidence type="ECO:0000313" key="12">
    <source>
        <dbReference type="Proteomes" id="UP000286235"/>
    </source>
</evidence>
<accession>A0A420VFJ8</accession>
<evidence type="ECO:0000256" key="6">
    <source>
        <dbReference type="ARBA" id="ARBA00022989"/>
    </source>
</evidence>
<dbReference type="EMBL" id="AZRV01000023">
    <property type="protein sequence ID" value="RKO62290.1"/>
    <property type="molecule type" value="Genomic_DNA"/>
</dbReference>
<dbReference type="InterPro" id="IPR003593">
    <property type="entry name" value="AAA+_ATPase"/>
</dbReference>
<dbReference type="Gene3D" id="3.40.50.300">
    <property type="entry name" value="P-loop containing nucleotide triphosphate hydrolases"/>
    <property type="match status" value="1"/>
</dbReference>
<feature type="domain" description="ABC transporter" evidence="9">
    <location>
        <begin position="427"/>
        <end position="661"/>
    </location>
</feature>
<keyword evidence="3 8" id="KW-0812">Transmembrane</keyword>
<evidence type="ECO:0000256" key="7">
    <source>
        <dbReference type="ARBA" id="ARBA00023136"/>
    </source>
</evidence>
<dbReference type="CDD" id="cd03254">
    <property type="entry name" value="ABCC_Glucan_exporter_like"/>
    <property type="match status" value="1"/>
</dbReference>
<dbReference type="Pfam" id="PF00005">
    <property type="entry name" value="ABC_tran"/>
    <property type="match status" value="1"/>
</dbReference>
<dbReference type="InterPro" id="IPR017871">
    <property type="entry name" value="ABC_transporter-like_CS"/>
</dbReference>
<reference evidence="11 12" key="1">
    <citation type="submission" date="2013-12" db="EMBL/GenBank/DDBJ databases">
        <title>Genome and proteome characterization of Caldibacillus debilis GB1 derived from a cellulolytic aero-tolerant co-culture.</title>
        <authorList>
            <person name="Wushke S.T."/>
            <person name="Zhang X."/>
            <person name="Fristensky B."/>
            <person name="Wilkins J.A."/>
            <person name="Levin D.B."/>
            <person name="Sparling R."/>
        </authorList>
    </citation>
    <scope>NUCLEOTIDE SEQUENCE [LARGE SCALE GENOMIC DNA]</scope>
    <source>
        <strain evidence="11 12">GB1</strain>
    </source>
</reference>
<dbReference type="SUPFAM" id="SSF90123">
    <property type="entry name" value="ABC transporter transmembrane region"/>
    <property type="match status" value="1"/>
</dbReference>
<dbReference type="PROSITE" id="PS50929">
    <property type="entry name" value="ABC_TM1F"/>
    <property type="match status" value="1"/>
</dbReference>
<evidence type="ECO:0000256" key="1">
    <source>
        <dbReference type="ARBA" id="ARBA00004651"/>
    </source>
</evidence>
<dbReference type="FunFam" id="3.40.50.300:FF:000287">
    <property type="entry name" value="Multidrug ABC transporter ATP-binding protein"/>
    <property type="match status" value="1"/>
</dbReference>
<protein>
    <submittedName>
        <fullName evidence="11">ABC-type multidrug transport system, ATPase and permease component</fullName>
    </submittedName>
</protein>
<dbReference type="Pfam" id="PF00664">
    <property type="entry name" value="ABC_membrane"/>
    <property type="match status" value="1"/>
</dbReference>
<evidence type="ECO:0000313" key="11">
    <source>
        <dbReference type="EMBL" id="RKO62290.1"/>
    </source>
</evidence>
<dbReference type="AlphaFoldDB" id="A0A420VFJ8"/>
<dbReference type="PROSITE" id="PS51257">
    <property type="entry name" value="PROKAR_LIPOPROTEIN"/>
    <property type="match status" value="1"/>
</dbReference>
<dbReference type="GO" id="GO:0016887">
    <property type="term" value="F:ATP hydrolysis activity"/>
    <property type="evidence" value="ECO:0007669"/>
    <property type="project" value="InterPro"/>
</dbReference>
<dbReference type="PANTHER" id="PTHR43394:SF1">
    <property type="entry name" value="ATP-BINDING CASSETTE SUB-FAMILY B MEMBER 10, MITOCHONDRIAL"/>
    <property type="match status" value="1"/>
</dbReference>
<dbReference type="GO" id="GO:0005524">
    <property type="term" value="F:ATP binding"/>
    <property type="evidence" value="ECO:0007669"/>
    <property type="project" value="UniProtKB-KW"/>
</dbReference>
<evidence type="ECO:0000256" key="8">
    <source>
        <dbReference type="SAM" id="Phobius"/>
    </source>
</evidence>
<dbReference type="SUPFAM" id="SSF52540">
    <property type="entry name" value="P-loop containing nucleoside triphosphate hydrolases"/>
    <property type="match status" value="1"/>
</dbReference>
<dbReference type="PANTHER" id="PTHR43394">
    <property type="entry name" value="ATP-DEPENDENT PERMEASE MDL1, MITOCHONDRIAL"/>
    <property type="match status" value="1"/>
</dbReference>
<feature type="transmembrane region" description="Helical" evidence="8">
    <location>
        <begin position="338"/>
        <end position="356"/>
    </location>
</feature>
<keyword evidence="12" id="KW-1185">Reference proteome</keyword>
<evidence type="ECO:0000259" key="10">
    <source>
        <dbReference type="PROSITE" id="PS50929"/>
    </source>
</evidence>
<comment type="subcellular location">
    <subcellularLocation>
        <location evidence="1">Cell membrane</location>
        <topology evidence="1">Multi-pass membrane protein</topology>
    </subcellularLocation>
</comment>
<keyword evidence="7 8" id="KW-0472">Membrane</keyword>
<keyword evidence="2" id="KW-0813">Transport</keyword>
<name>A0A420VFJ8_9BACI</name>
<evidence type="ECO:0000256" key="4">
    <source>
        <dbReference type="ARBA" id="ARBA00022741"/>
    </source>
</evidence>
<dbReference type="InterPro" id="IPR039421">
    <property type="entry name" value="Type_1_exporter"/>
</dbReference>
<dbReference type="Gene3D" id="1.20.1560.10">
    <property type="entry name" value="ABC transporter type 1, transmembrane domain"/>
    <property type="match status" value="1"/>
</dbReference>
<dbReference type="SMART" id="SM00382">
    <property type="entry name" value="AAA"/>
    <property type="match status" value="1"/>
</dbReference>
<evidence type="ECO:0000256" key="2">
    <source>
        <dbReference type="ARBA" id="ARBA00022448"/>
    </source>
</evidence>
<keyword evidence="5" id="KW-0067">ATP-binding</keyword>
<proteinExistence type="predicted"/>
<dbReference type="InterPro" id="IPR003439">
    <property type="entry name" value="ABC_transporter-like_ATP-bd"/>
</dbReference>
<feature type="domain" description="ABC transmembrane type-1" evidence="10">
    <location>
        <begin position="20"/>
        <end position="396"/>
    </location>
</feature>
<feature type="transmembrane region" description="Helical" evidence="8">
    <location>
        <begin position="146"/>
        <end position="172"/>
    </location>
</feature>
<dbReference type="PROSITE" id="PS50893">
    <property type="entry name" value="ABC_TRANSPORTER_2"/>
    <property type="match status" value="1"/>
</dbReference>
<feature type="transmembrane region" description="Helical" evidence="8">
    <location>
        <begin position="220"/>
        <end position="244"/>
    </location>
</feature>
<dbReference type="Proteomes" id="UP000286235">
    <property type="component" value="Unassembled WGS sequence"/>
</dbReference>
<sequence length="679" mass="76858">MTGRRLFRYALQLKKTLLSALLFLAIAVGCDVAAPFVAKTLIDRHILGVDGYWVKTDERKGAAFFEGDYYRKVRDPEGKGMEEGAATLLQIGKSFYFVPDLIPPEAKKQVKDGRLVVQAEGTEKTYPAEKLTAKEMMGFYRPEFPAIALFILGYFALFALSGLFHFGEYYFLQKTANRIIQRMRNEAFEKIQTLPISYFDSSPAGKIVARITNDTEAIRTLYVTVLSNFVNGFITLSGIYAAMFFLDKKLAAMFLAVIPVVFLWMILYRKFASGYNRAIRSKNSEINAMLNESIQGMAIIQAFNREKRQEEEFEKLNDAHFRYRNKLLSINSLSSHNLTGLIRGIVLFAFIWYFGFQSMHLDAAVTVGTLYAFVDYINRLFYPIGNIVNQFANLDQAMVAGERLFRLLDEKGEPLSDERIPRYRGNVRFEHVYFGYEDGKDILQDIDFEVRHGQTVALVGHTGSGKSSIVNLLFRFYDCKSGAIYVDGKDIRTIPRQALREHMAIVLQDPYLFKGTIYSNISLNDPRITKEDAARALKAVGGEGIFKHLSKGLDEPVNEKGSTLSAGERQLISFARALAFNPAILILDEATSNIDTETEAIIQRAMDVVKAGRTTFIIAHRLSTVKNADLILVLKRGRIVERGNHEELMAKKGIYYQLYKLQHHSQGGWSGKGTDRRNP</sequence>
<dbReference type="InterPro" id="IPR036640">
    <property type="entry name" value="ABC1_TM_sf"/>
</dbReference>
<evidence type="ECO:0000256" key="5">
    <source>
        <dbReference type="ARBA" id="ARBA00022840"/>
    </source>
</evidence>
<feature type="transmembrane region" description="Helical" evidence="8">
    <location>
        <begin position="250"/>
        <end position="268"/>
    </location>
</feature>